<keyword evidence="11" id="KW-0472">Membrane</keyword>
<evidence type="ECO:0000256" key="5">
    <source>
        <dbReference type="ARBA" id="ARBA00022692"/>
    </source>
</evidence>
<keyword evidence="4" id="KW-0813">Transport</keyword>
<keyword evidence="6" id="KW-0999">Mitochondrion inner membrane</keyword>
<dbReference type="Proteomes" id="UP000603453">
    <property type="component" value="Unassembled WGS sequence"/>
</dbReference>
<keyword evidence="5" id="KW-0812">Transmembrane</keyword>
<dbReference type="GO" id="GO:0005743">
    <property type="term" value="C:mitochondrial inner membrane"/>
    <property type="evidence" value="ECO:0007669"/>
    <property type="project" value="UniProtKB-SubCell"/>
</dbReference>
<dbReference type="InterPro" id="IPR021056">
    <property type="entry name" value="Mt_import_IM_translocase_Tim54"/>
</dbReference>
<evidence type="ECO:0000256" key="10">
    <source>
        <dbReference type="ARBA" id="ARBA00023128"/>
    </source>
</evidence>
<evidence type="ECO:0000256" key="4">
    <source>
        <dbReference type="ARBA" id="ARBA00022448"/>
    </source>
</evidence>
<evidence type="ECO:0000256" key="8">
    <source>
        <dbReference type="ARBA" id="ARBA00022989"/>
    </source>
</evidence>
<comment type="caution">
    <text evidence="12">The sequence shown here is derived from an EMBL/GenBank/DDBJ whole genome shotgun (WGS) entry which is preliminary data.</text>
</comment>
<sequence>MPKIPERDLPDEFRSSLGDLAEIPRKATMYITAPPGDRIEKSRTRFREYVKLILVAGAVDYEIKEAKSPGQIKNFVMEEIVQCRRKAAVAVIAKIPEQEQFEIK</sequence>
<protein>
    <recommendedName>
        <fullName evidence="3">Mitochondrial import inner membrane translocase subunit TIM54</fullName>
    </recommendedName>
</protein>
<dbReference type="OrthoDB" id="5598305at2759"/>
<evidence type="ECO:0000256" key="7">
    <source>
        <dbReference type="ARBA" id="ARBA00022927"/>
    </source>
</evidence>
<evidence type="ECO:0000256" key="1">
    <source>
        <dbReference type="ARBA" id="ARBA00004434"/>
    </source>
</evidence>
<comment type="subcellular location">
    <subcellularLocation>
        <location evidence="1">Mitochondrion inner membrane</location>
        <topology evidence="1">Single-pass membrane protein</topology>
    </subcellularLocation>
</comment>
<evidence type="ECO:0000313" key="13">
    <source>
        <dbReference type="Proteomes" id="UP000603453"/>
    </source>
</evidence>
<keyword evidence="9" id="KW-0811">Translocation</keyword>
<evidence type="ECO:0000256" key="3">
    <source>
        <dbReference type="ARBA" id="ARBA00020796"/>
    </source>
</evidence>
<proteinExistence type="inferred from homology"/>
<keyword evidence="10" id="KW-0496">Mitochondrion</keyword>
<keyword evidence="7" id="KW-0653">Protein transport</keyword>
<name>A0A8H7QWW6_9FUNG</name>
<dbReference type="Pfam" id="PF11711">
    <property type="entry name" value="Tim54"/>
    <property type="match status" value="1"/>
</dbReference>
<accession>A0A8H7QWW6</accession>
<evidence type="ECO:0000256" key="2">
    <source>
        <dbReference type="ARBA" id="ARBA00006355"/>
    </source>
</evidence>
<evidence type="ECO:0000313" key="12">
    <source>
        <dbReference type="EMBL" id="KAG2199827.1"/>
    </source>
</evidence>
<evidence type="ECO:0000256" key="11">
    <source>
        <dbReference type="ARBA" id="ARBA00023136"/>
    </source>
</evidence>
<organism evidence="12 13">
    <name type="scientific">Mucor saturninus</name>
    <dbReference type="NCBI Taxonomy" id="64648"/>
    <lineage>
        <taxon>Eukaryota</taxon>
        <taxon>Fungi</taxon>
        <taxon>Fungi incertae sedis</taxon>
        <taxon>Mucoromycota</taxon>
        <taxon>Mucoromycotina</taxon>
        <taxon>Mucoromycetes</taxon>
        <taxon>Mucorales</taxon>
        <taxon>Mucorineae</taxon>
        <taxon>Mucoraceae</taxon>
        <taxon>Mucor</taxon>
    </lineage>
</organism>
<evidence type="ECO:0000256" key="6">
    <source>
        <dbReference type="ARBA" id="ARBA00022792"/>
    </source>
</evidence>
<keyword evidence="13" id="KW-1185">Reference proteome</keyword>
<keyword evidence="8" id="KW-1133">Transmembrane helix</keyword>
<reference evidence="12" key="1">
    <citation type="submission" date="2020-12" db="EMBL/GenBank/DDBJ databases">
        <title>Metabolic potential, ecology and presence of endohyphal bacteria is reflected in genomic diversity of Mucoromycotina.</title>
        <authorList>
            <person name="Muszewska A."/>
            <person name="Okrasinska A."/>
            <person name="Steczkiewicz K."/>
            <person name="Drgas O."/>
            <person name="Orlowska M."/>
            <person name="Perlinska-Lenart U."/>
            <person name="Aleksandrzak-Piekarczyk T."/>
            <person name="Szatraj K."/>
            <person name="Zielenkiewicz U."/>
            <person name="Pilsyk S."/>
            <person name="Malc E."/>
            <person name="Mieczkowski P."/>
            <person name="Kruszewska J.S."/>
            <person name="Biernat P."/>
            <person name="Pawlowska J."/>
        </authorList>
    </citation>
    <scope>NUCLEOTIDE SEQUENCE</scope>
    <source>
        <strain evidence="12">WA0000017839</strain>
    </source>
</reference>
<dbReference type="AlphaFoldDB" id="A0A8H7QWW6"/>
<dbReference type="EMBL" id="JAEPRD010000091">
    <property type="protein sequence ID" value="KAG2199827.1"/>
    <property type="molecule type" value="Genomic_DNA"/>
</dbReference>
<gene>
    <name evidence="12" type="ORF">INT47_009440</name>
</gene>
<comment type="similarity">
    <text evidence="2">Belongs to the TIM54 family.</text>
</comment>
<dbReference type="GO" id="GO:0015031">
    <property type="term" value="P:protein transport"/>
    <property type="evidence" value="ECO:0007669"/>
    <property type="project" value="UniProtKB-KW"/>
</dbReference>
<evidence type="ECO:0000256" key="9">
    <source>
        <dbReference type="ARBA" id="ARBA00023010"/>
    </source>
</evidence>